<dbReference type="PANTHER" id="PTHR11410:SF0">
    <property type="entry name" value="ATP SYNTHASE SUBUNIT A"/>
    <property type="match status" value="1"/>
</dbReference>
<accession>Q6TY97</accession>
<keyword evidence="13" id="KW-0496">Mitochondrion</keyword>
<dbReference type="CTD" id="4508"/>
<dbReference type="Gene3D" id="1.20.120.220">
    <property type="entry name" value="ATP synthase, F0 complex, subunit A"/>
    <property type="match status" value="1"/>
</dbReference>
<reference evidence="13" key="1">
    <citation type="journal article" date="2005" name="J. Mol. Evol.">
        <title>The mitochondrial genome of Xiphinema americanum sensu stricto (Nematoda: Enoplea): considerable economization in the length and structural features of encoded genes.</title>
        <authorList>
            <person name="He Y."/>
            <person name="Jones J."/>
            <person name="Armstrong M."/>
            <person name="Lamberti F."/>
            <person name="Moens M."/>
        </authorList>
    </citation>
    <scope>NUCLEOTIDE SEQUENCE</scope>
</reference>
<feature type="transmembrane region" description="Helical" evidence="12">
    <location>
        <begin position="87"/>
        <end position="107"/>
    </location>
</feature>
<evidence type="ECO:0000256" key="1">
    <source>
        <dbReference type="ARBA" id="ARBA00004141"/>
    </source>
</evidence>
<dbReference type="CDD" id="cd00310">
    <property type="entry name" value="ATP-synt_Fo_a_6"/>
    <property type="match status" value="1"/>
</dbReference>
<dbReference type="InterPro" id="IPR045083">
    <property type="entry name" value="ATP_synth_F0_asu_bact/mt"/>
</dbReference>
<dbReference type="PANTHER" id="PTHR11410">
    <property type="entry name" value="ATP SYNTHASE SUBUNIT A"/>
    <property type="match status" value="1"/>
</dbReference>
<evidence type="ECO:0000256" key="10">
    <source>
        <dbReference type="ARBA" id="ARBA00023310"/>
    </source>
</evidence>
<dbReference type="InterPro" id="IPR000568">
    <property type="entry name" value="ATP_synth_F0_asu"/>
</dbReference>
<evidence type="ECO:0000256" key="4">
    <source>
        <dbReference type="ARBA" id="ARBA00022547"/>
    </source>
</evidence>
<evidence type="ECO:0000256" key="5">
    <source>
        <dbReference type="ARBA" id="ARBA00022692"/>
    </source>
</evidence>
<comment type="subcellular location">
    <subcellularLocation>
        <location evidence="1">Membrane</location>
        <topology evidence="1">Multi-pass membrane protein</topology>
    </subcellularLocation>
    <subcellularLocation>
        <location evidence="11">Mitochondrion inner membrane</location>
        <topology evidence="11">Multi-pass membrane protein</topology>
    </subcellularLocation>
</comment>
<keyword evidence="10" id="KW-0066">ATP synthesis</keyword>
<dbReference type="EMBL" id="AY382608">
    <property type="protein sequence ID" value="AAQ75775.1"/>
    <property type="molecule type" value="Genomic_DNA"/>
</dbReference>
<evidence type="ECO:0000256" key="12">
    <source>
        <dbReference type="SAM" id="Phobius"/>
    </source>
</evidence>
<dbReference type="AlphaFoldDB" id="Q6TY97"/>
<geneLocation type="mitochondrion" evidence="13"/>
<keyword evidence="9 12" id="KW-0472">Membrane</keyword>
<dbReference type="RefSeq" id="YP_025911.1">
    <property type="nucleotide sequence ID" value="NC_005928.1"/>
</dbReference>
<gene>
    <name evidence="13" type="primary">ATP6</name>
</gene>
<keyword evidence="7 12" id="KW-1133">Transmembrane helix</keyword>
<dbReference type="InterPro" id="IPR035908">
    <property type="entry name" value="F0_ATP_A_sf"/>
</dbReference>
<keyword evidence="3" id="KW-0813">Transport</keyword>
<keyword evidence="4" id="KW-0138">CF(0)</keyword>
<evidence type="ECO:0000256" key="7">
    <source>
        <dbReference type="ARBA" id="ARBA00022989"/>
    </source>
</evidence>
<sequence length="205" mass="23402">MTTLFNVFCPLMCSFYPVSSQSLFILFTSMFCLVFLFAFSMEAFIPLWELLFPLEFSSFVFMFMFGLLLMFNLISLTLGSYTITTTLSFNLFFSFMYWVASILLFIFLKPYSLSSLLPLGSPMLLSPFLCMIELVSISARPITLCFRLLANMCAGHVILGLVFKANWGVWLLGMPLMLLEVLVAFIQAFVFSMLISVYFQEAVSH</sequence>
<comment type="similarity">
    <text evidence="2">Belongs to the ATPase A chain family.</text>
</comment>
<name>Q6TY97_XIPAM</name>
<dbReference type="SUPFAM" id="SSF81336">
    <property type="entry name" value="F1F0 ATP synthase subunit A"/>
    <property type="match status" value="1"/>
</dbReference>
<dbReference type="GO" id="GO:0046933">
    <property type="term" value="F:proton-transporting ATP synthase activity, rotational mechanism"/>
    <property type="evidence" value="ECO:0007669"/>
    <property type="project" value="TreeGrafter"/>
</dbReference>
<dbReference type="GO" id="GO:0045259">
    <property type="term" value="C:proton-transporting ATP synthase complex"/>
    <property type="evidence" value="ECO:0007669"/>
    <property type="project" value="UniProtKB-KW"/>
</dbReference>
<feature type="transmembrane region" description="Helical" evidence="12">
    <location>
        <begin position="23"/>
        <end position="44"/>
    </location>
</feature>
<keyword evidence="5 12" id="KW-0812">Transmembrane</keyword>
<evidence type="ECO:0000256" key="6">
    <source>
        <dbReference type="ARBA" id="ARBA00022781"/>
    </source>
</evidence>
<keyword evidence="6" id="KW-0375">Hydrogen ion transport</keyword>
<feature type="transmembrane region" description="Helical" evidence="12">
    <location>
        <begin position="144"/>
        <end position="163"/>
    </location>
</feature>
<evidence type="ECO:0000256" key="11">
    <source>
        <dbReference type="RuleBase" id="RU004450"/>
    </source>
</evidence>
<evidence type="ECO:0000256" key="8">
    <source>
        <dbReference type="ARBA" id="ARBA00023065"/>
    </source>
</evidence>
<dbReference type="PRINTS" id="PR00123">
    <property type="entry name" value="ATPASEA"/>
</dbReference>
<evidence type="ECO:0000313" key="13">
    <source>
        <dbReference type="EMBL" id="AAQ75775.1"/>
    </source>
</evidence>
<dbReference type="GeneID" id="2847098"/>
<feature type="transmembrane region" description="Helical" evidence="12">
    <location>
        <begin position="169"/>
        <end position="199"/>
    </location>
</feature>
<evidence type="ECO:0000256" key="9">
    <source>
        <dbReference type="ARBA" id="ARBA00023136"/>
    </source>
</evidence>
<protein>
    <recommendedName>
        <fullName evidence="11">ATP synthase subunit a</fullName>
    </recommendedName>
</protein>
<feature type="transmembrane region" description="Helical" evidence="12">
    <location>
        <begin position="56"/>
        <end position="75"/>
    </location>
</feature>
<organism evidence="13">
    <name type="scientific">Xiphinema americanum</name>
    <name type="common">American dagger nematode</name>
    <dbReference type="NCBI Taxonomy" id="208518"/>
    <lineage>
        <taxon>Eukaryota</taxon>
        <taxon>Metazoa</taxon>
        <taxon>Ecdysozoa</taxon>
        <taxon>Nematoda</taxon>
        <taxon>Enoplea</taxon>
        <taxon>Dorylaimia</taxon>
        <taxon>Dorylaimida</taxon>
        <taxon>Dorylaimina</taxon>
        <taxon>Longidoroidea</taxon>
        <taxon>Longidoridae</taxon>
        <taxon>Xiphinema</taxon>
    </lineage>
</organism>
<proteinExistence type="inferred from homology"/>
<keyword evidence="8" id="KW-0406">Ion transport</keyword>
<dbReference type="GO" id="GO:0005743">
    <property type="term" value="C:mitochondrial inner membrane"/>
    <property type="evidence" value="ECO:0007669"/>
    <property type="project" value="UniProtKB-SubCell"/>
</dbReference>
<feature type="transmembrane region" description="Helical" evidence="12">
    <location>
        <begin position="119"/>
        <end position="137"/>
    </location>
</feature>
<dbReference type="Pfam" id="PF00119">
    <property type="entry name" value="ATP-synt_A"/>
    <property type="match status" value="1"/>
</dbReference>
<evidence type="ECO:0000256" key="2">
    <source>
        <dbReference type="ARBA" id="ARBA00006810"/>
    </source>
</evidence>
<evidence type="ECO:0000256" key="3">
    <source>
        <dbReference type="ARBA" id="ARBA00022448"/>
    </source>
</evidence>